<feature type="region of interest" description="Disordered" evidence="1">
    <location>
        <begin position="166"/>
        <end position="240"/>
    </location>
</feature>
<proteinExistence type="predicted"/>
<name>A0A8S3S1Y8_MYTED</name>
<evidence type="ECO:0000256" key="1">
    <source>
        <dbReference type="SAM" id="MobiDB-lite"/>
    </source>
</evidence>
<dbReference type="AlphaFoldDB" id="A0A8S3S1Y8"/>
<feature type="compositionally biased region" description="Polar residues" evidence="1">
    <location>
        <begin position="190"/>
        <end position="219"/>
    </location>
</feature>
<accession>A0A8S3S1Y8</accession>
<dbReference type="Proteomes" id="UP000683360">
    <property type="component" value="Unassembled WGS sequence"/>
</dbReference>
<dbReference type="EMBL" id="CAJPWZ010001341">
    <property type="protein sequence ID" value="CAG2213221.1"/>
    <property type="molecule type" value="Genomic_DNA"/>
</dbReference>
<keyword evidence="3" id="KW-1185">Reference proteome</keyword>
<sequence length="240" mass="26822">MCIFQSYSFDGDIRNIQIKVEHTGLQVIRRRRSVPEEPIRLSNDIVDHIASLLNWDKKGIVWFSYENNSTNDAPKNMLIDIFLADRRTYDLNAENVSKSDLNVTIDVFQTKVQTGDLFGETKGVSFKVISSQGCSDANCDVISFNVTVNPFVKDLHEKLTSAVYNEKTTHSATPSSTTFTSNGNEEKGTESQSSSNYSMTSAQRETTDSFVSTKSNMDASTRDTSNDTSVNTKTKRHISL</sequence>
<protein>
    <submittedName>
        <fullName evidence="2">Uncharacterized protein</fullName>
    </submittedName>
</protein>
<comment type="caution">
    <text evidence="2">The sequence shown here is derived from an EMBL/GenBank/DDBJ whole genome shotgun (WGS) entry which is preliminary data.</text>
</comment>
<reference evidence="2" key="1">
    <citation type="submission" date="2021-03" db="EMBL/GenBank/DDBJ databases">
        <authorList>
            <person name="Bekaert M."/>
        </authorList>
    </citation>
    <scope>NUCLEOTIDE SEQUENCE</scope>
</reference>
<evidence type="ECO:0000313" key="3">
    <source>
        <dbReference type="Proteomes" id="UP000683360"/>
    </source>
</evidence>
<feature type="compositionally biased region" description="Polar residues" evidence="1">
    <location>
        <begin position="170"/>
        <end position="183"/>
    </location>
</feature>
<evidence type="ECO:0000313" key="2">
    <source>
        <dbReference type="EMBL" id="CAG2213221.1"/>
    </source>
</evidence>
<gene>
    <name evidence="2" type="ORF">MEDL_27146</name>
</gene>
<organism evidence="2 3">
    <name type="scientific">Mytilus edulis</name>
    <name type="common">Blue mussel</name>
    <dbReference type="NCBI Taxonomy" id="6550"/>
    <lineage>
        <taxon>Eukaryota</taxon>
        <taxon>Metazoa</taxon>
        <taxon>Spiralia</taxon>
        <taxon>Lophotrochozoa</taxon>
        <taxon>Mollusca</taxon>
        <taxon>Bivalvia</taxon>
        <taxon>Autobranchia</taxon>
        <taxon>Pteriomorphia</taxon>
        <taxon>Mytilida</taxon>
        <taxon>Mytiloidea</taxon>
        <taxon>Mytilidae</taxon>
        <taxon>Mytilinae</taxon>
        <taxon>Mytilus</taxon>
    </lineage>
</organism>